<name>A4CDT6_9GAMM</name>
<dbReference type="InterPro" id="IPR007627">
    <property type="entry name" value="RNA_pol_sigma70_r2"/>
</dbReference>
<dbReference type="GO" id="GO:0003677">
    <property type="term" value="F:DNA binding"/>
    <property type="evidence" value="ECO:0007669"/>
    <property type="project" value="UniProtKB-KW"/>
</dbReference>
<dbReference type="NCBIfam" id="TIGR02937">
    <property type="entry name" value="sigma70-ECF"/>
    <property type="match status" value="1"/>
</dbReference>
<reference evidence="7 8" key="1">
    <citation type="submission" date="2006-02" db="EMBL/GenBank/DDBJ databases">
        <authorList>
            <person name="Moran M.A."/>
            <person name="Kjelleberg S."/>
            <person name="Egan S."/>
            <person name="Saunders N."/>
            <person name="Thomas T."/>
            <person name="Ferriera S."/>
            <person name="Johnson J."/>
            <person name="Kravitz S."/>
            <person name="Halpern A."/>
            <person name="Remington K."/>
            <person name="Beeson K."/>
            <person name="Tran B."/>
            <person name="Rogers Y.-H."/>
            <person name="Friedman R."/>
            <person name="Venter J.C."/>
        </authorList>
    </citation>
    <scope>NUCLEOTIDE SEQUENCE [LARGE SCALE GENOMIC DNA]</scope>
    <source>
        <strain evidence="7 8">D2</strain>
    </source>
</reference>
<proteinExistence type="inferred from homology"/>
<dbReference type="SUPFAM" id="SSF88946">
    <property type="entry name" value="Sigma2 domain of RNA polymerase sigma factors"/>
    <property type="match status" value="1"/>
</dbReference>
<keyword evidence="3" id="KW-0731">Sigma factor</keyword>
<dbReference type="InterPro" id="IPR039425">
    <property type="entry name" value="RNA_pol_sigma-70-like"/>
</dbReference>
<evidence type="ECO:0000256" key="5">
    <source>
        <dbReference type="ARBA" id="ARBA00023163"/>
    </source>
</evidence>
<dbReference type="OrthoDB" id="6236508at2"/>
<dbReference type="eggNOG" id="COG1595">
    <property type="taxonomic scope" value="Bacteria"/>
</dbReference>
<evidence type="ECO:0000256" key="2">
    <source>
        <dbReference type="ARBA" id="ARBA00023015"/>
    </source>
</evidence>
<dbReference type="GO" id="GO:0006352">
    <property type="term" value="P:DNA-templated transcription initiation"/>
    <property type="evidence" value="ECO:0007669"/>
    <property type="project" value="InterPro"/>
</dbReference>
<keyword evidence="2" id="KW-0805">Transcription regulation</keyword>
<protein>
    <submittedName>
        <fullName evidence="7">RNA polymerase sigma-70 factor, ECF subfamily protein</fullName>
    </submittedName>
</protein>
<evidence type="ECO:0000256" key="4">
    <source>
        <dbReference type="ARBA" id="ARBA00023125"/>
    </source>
</evidence>
<dbReference type="Gene3D" id="1.10.1740.10">
    <property type="match status" value="1"/>
</dbReference>
<dbReference type="Gene3D" id="1.10.10.10">
    <property type="entry name" value="Winged helix-like DNA-binding domain superfamily/Winged helix DNA-binding domain"/>
    <property type="match status" value="1"/>
</dbReference>
<keyword evidence="5" id="KW-0804">Transcription</keyword>
<organism evidence="7 8">
    <name type="scientific">Pseudoalteromonas tunicata D2</name>
    <dbReference type="NCBI Taxonomy" id="87626"/>
    <lineage>
        <taxon>Bacteria</taxon>
        <taxon>Pseudomonadati</taxon>
        <taxon>Pseudomonadota</taxon>
        <taxon>Gammaproteobacteria</taxon>
        <taxon>Alteromonadales</taxon>
        <taxon>Pseudoalteromonadaceae</taxon>
        <taxon>Pseudoalteromonas</taxon>
    </lineage>
</organism>
<comment type="caution">
    <text evidence="7">The sequence shown here is derived from an EMBL/GenBank/DDBJ whole genome shotgun (WGS) entry which is preliminary data.</text>
</comment>
<dbReference type="Proteomes" id="UP000006201">
    <property type="component" value="Unassembled WGS sequence"/>
</dbReference>
<dbReference type="GO" id="GO:0016987">
    <property type="term" value="F:sigma factor activity"/>
    <property type="evidence" value="ECO:0007669"/>
    <property type="project" value="UniProtKB-KW"/>
</dbReference>
<gene>
    <name evidence="7" type="ORF">PTD2_05640</name>
</gene>
<dbReference type="InterPro" id="IPR013325">
    <property type="entry name" value="RNA_pol_sigma_r2"/>
</dbReference>
<evidence type="ECO:0000313" key="8">
    <source>
        <dbReference type="Proteomes" id="UP000006201"/>
    </source>
</evidence>
<dbReference type="RefSeq" id="WP_009838991.1">
    <property type="nucleotide sequence ID" value="NZ_AAOH01000007.1"/>
</dbReference>
<dbReference type="AlphaFoldDB" id="A4CDT6"/>
<dbReference type="Pfam" id="PF04542">
    <property type="entry name" value="Sigma70_r2"/>
    <property type="match status" value="1"/>
</dbReference>
<comment type="similarity">
    <text evidence="1">Belongs to the sigma-70 factor family. ECF subfamily.</text>
</comment>
<dbReference type="PANTHER" id="PTHR43133">
    <property type="entry name" value="RNA POLYMERASE ECF-TYPE SIGMA FACTO"/>
    <property type="match status" value="1"/>
</dbReference>
<evidence type="ECO:0000259" key="6">
    <source>
        <dbReference type="Pfam" id="PF04542"/>
    </source>
</evidence>
<sequence length="185" mass="21154">MTKQQNTLKGFAKHLSECEFNALIKGKHLGFTAAYKMYGHCVFSLAWYLTKDHGLAEDIMQKTFEKLLQNSSTIKQRETLGGWLKQCVINETASWFRKHPQLYTISELSEELSNTSELPITTTLATGCLNQLPIHAKNVIYQHVVLGEKHSEIALKMGIEADHSRQIYHRAVKQIRQWLLAKGLK</sequence>
<dbReference type="InterPro" id="IPR036388">
    <property type="entry name" value="WH-like_DNA-bd_sf"/>
</dbReference>
<evidence type="ECO:0000313" key="7">
    <source>
        <dbReference type="EMBL" id="EAR27128.1"/>
    </source>
</evidence>
<feature type="domain" description="RNA polymerase sigma-70 region 2" evidence="6">
    <location>
        <begin position="35"/>
        <end position="99"/>
    </location>
</feature>
<dbReference type="SUPFAM" id="SSF88659">
    <property type="entry name" value="Sigma3 and sigma4 domains of RNA polymerase sigma factors"/>
    <property type="match status" value="1"/>
</dbReference>
<dbReference type="EMBL" id="AAOH01000007">
    <property type="protein sequence ID" value="EAR27128.1"/>
    <property type="molecule type" value="Genomic_DNA"/>
</dbReference>
<dbReference type="PANTHER" id="PTHR43133:SF8">
    <property type="entry name" value="RNA POLYMERASE SIGMA FACTOR HI_1459-RELATED"/>
    <property type="match status" value="1"/>
</dbReference>
<dbReference type="HOGENOM" id="CLU_1460127_0_0_6"/>
<evidence type="ECO:0000256" key="3">
    <source>
        <dbReference type="ARBA" id="ARBA00023082"/>
    </source>
</evidence>
<keyword evidence="8" id="KW-1185">Reference proteome</keyword>
<dbReference type="InterPro" id="IPR013324">
    <property type="entry name" value="RNA_pol_sigma_r3/r4-like"/>
</dbReference>
<keyword evidence="4" id="KW-0238">DNA-binding</keyword>
<dbReference type="InterPro" id="IPR014284">
    <property type="entry name" value="RNA_pol_sigma-70_dom"/>
</dbReference>
<accession>A4CDT6</accession>
<dbReference type="STRING" id="87626.PTD2_05640"/>
<evidence type="ECO:0000256" key="1">
    <source>
        <dbReference type="ARBA" id="ARBA00010641"/>
    </source>
</evidence>